<keyword evidence="11" id="KW-1185">Reference proteome</keyword>
<dbReference type="EC" id="3.4.11.1" evidence="8"/>
<evidence type="ECO:0000256" key="2">
    <source>
        <dbReference type="ARBA" id="ARBA00000967"/>
    </source>
</evidence>
<keyword evidence="6 8" id="KW-0378">Hydrolase</keyword>
<evidence type="ECO:0000259" key="9">
    <source>
        <dbReference type="PROSITE" id="PS00631"/>
    </source>
</evidence>
<keyword evidence="8" id="KW-0479">Metal-binding</keyword>
<name>A0A380MWA3_9GAMM</name>
<comment type="catalytic activity">
    <reaction evidence="1 8">
        <text>Release of an N-terminal amino acid, Xaa-|-Yaa-, in which Xaa is preferably Leu, but may be other amino acids including Pro although not Arg or Lys, and Yaa may be Pro. Amino acid amides and methyl esters are also readily hydrolyzed, but rates on arylamides are exceedingly low.</text>
        <dbReference type="EC" id="3.4.11.1"/>
    </reaction>
</comment>
<gene>
    <name evidence="8 10" type="primary">pepA</name>
    <name evidence="10" type="ORF">NCTC13337_01677</name>
</gene>
<evidence type="ECO:0000256" key="8">
    <source>
        <dbReference type="HAMAP-Rule" id="MF_00181"/>
    </source>
</evidence>
<evidence type="ECO:0000313" key="11">
    <source>
        <dbReference type="Proteomes" id="UP000254601"/>
    </source>
</evidence>
<dbReference type="EMBL" id="UHIC01000001">
    <property type="protein sequence ID" value="SUO95991.1"/>
    <property type="molecule type" value="Genomic_DNA"/>
</dbReference>
<comment type="cofactor">
    <cofactor evidence="8">
        <name>Mn(2+)</name>
        <dbReference type="ChEBI" id="CHEBI:29035"/>
    </cofactor>
    <text evidence="8">Binds 2 manganese ions per subunit.</text>
</comment>
<feature type="binding site" evidence="8">
    <location>
        <position position="345"/>
    </location>
    <ligand>
        <name>Mn(2+)</name>
        <dbReference type="ChEBI" id="CHEBI:29035"/>
        <label>1</label>
    </ligand>
</feature>
<evidence type="ECO:0000256" key="4">
    <source>
        <dbReference type="ARBA" id="ARBA00022438"/>
    </source>
</evidence>
<comment type="catalytic activity">
    <reaction evidence="2 8">
        <text>Release of an N-terminal amino acid, preferentially leucine, but not glutamic or aspartic acids.</text>
        <dbReference type="EC" id="3.4.11.10"/>
    </reaction>
</comment>
<dbReference type="RefSeq" id="WP_072576594.1">
    <property type="nucleotide sequence ID" value="NZ_LWHB01000084.1"/>
</dbReference>
<dbReference type="Pfam" id="PF02789">
    <property type="entry name" value="Peptidase_M17_N"/>
    <property type="match status" value="1"/>
</dbReference>
<dbReference type="NCBIfam" id="NF002074">
    <property type="entry name" value="PRK00913.1-4"/>
    <property type="match status" value="1"/>
</dbReference>
<dbReference type="OrthoDB" id="9809354at2"/>
<comment type="subcellular location">
    <subcellularLocation>
        <location evidence="8">Cytoplasm</location>
    </subcellularLocation>
</comment>
<reference evidence="10 11" key="1">
    <citation type="submission" date="2018-06" db="EMBL/GenBank/DDBJ databases">
        <authorList>
            <consortium name="Pathogen Informatics"/>
            <person name="Doyle S."/>
        </authorList>
    </citation>
    <scope>NUCLEOTIDE SEQUENCE [LARGE SCALE GENOMIC DNA]</scope>
    <source>
        <strain evidence="10 11">NCTC13337</strain>
    </source>
</reference>
<evidence type="ECO:0000313" key="10">
    <source>
        <dbReference type="EMBL" id="SUO95991.1"/>
    </source>
</evidence>
<feature type="binding site" evidence="8">
    <location>
        <position position="261"/>
    </location>
    <ligand>
        <name>Mn(2+)</name>
        <dbReference type="ChEBI" id="CHEBI:29035"/>
        <label>2</label>
    </ligand>
</feature>
<comment type="function">
    <text evidence="8">Presumably involved in the processing and regular turnover of intracellular proteins. Catalyzes the removal of unsubstituted N-terminal amino acids from various peptides.</text>
</comment>
<feature type="binding site" evidence="8">
    <location>
        <position position="284"/>
    </location>
    <ligand>
        <name>Mn(2+)</name>
        <dbReference type="ChEBI" id="CHEBI:29035"/>
        <label>2</label>
    </ligand>
</feature>
<feature type="binding site" evidence="8">
    <location>
        <position position="266"/>
    </location>
    <ligand>
        <name>Mn(2+)</name>
        <dbReference type="ChEBI" id="CHEBI:29035"/>
        <label>2</label>
    </ligand>
</feature>
<dbReference type="NCBIfam" id="NF002073">
    <property type="entry name" value="PRK00913.1-2"/>
    <property type="match status" value="1"/>
</dbReference>
<dbReference type="GO" id="GO:0070006">
    <property type="term" value="F:metalloaminopeptidase activity"/>
    <property type="evidence" value="ECO:0007669"/>
    <property type="project" value="InterPro"/>
</dbReference>
<accession>A0A380MWA3</accession>
<feature type="domain" description="Cytosol aminopeptidase" evidence="9">
    <location>
        <begin position="341"/>
        <end position="348"/>
    </location>
</feature>
<dbReference type="InterPro" id="IPR023042">
    <property type="entry name" value="Peptidase_M17_leu_NH2_pept"/>
</dbReference>
<keyword evidence="7 8" id="KW-0464">Manganese</keyword>
<dbReference type="Proteomes" id="UP000254601">
    <property type="component" value="Unassembled WGS sequence"/>
</dbReference>
<dbReference type="SUPFAM" id="SSF52949">
    <property type="entry name" value="Macro domain-like"/>
    <property type="match status" value="1"/>
</dbReference>
<dbReference type="GO" id="GO:0006508">
    <property type="term" value="P:proteolysis"/>
    <property type="evidence" value="ECO:0007669"/>
    <property type="project" value="UniProtKB-KW"/>
</dbReference>
<dbReference type="PROSITE" id="PS00631">
    <property type="entry name" value="CYTOSOL_AP"/>
    <property type="match status" value="1"/>
</dbReference>
<feature type="active site" evidence="8">
    <location>
        <position position="273"/>
    </location>
</feature>
<dbReference type="GO" id="GO:0030145">
    <property type="term" value="F:manganese ion binding"/>
    <property type="evidence" value="ECO:0007669"/>
    <property type="project" value="UniProtKB-UniRule"/>
</dbReference>
<evidence type="ECO:0000256" key="1">
    <source>
        <dbReference type="ARBA" id="ARBA00000135"/>
    </source>
</evidence>
<keyword evidence="8" id="KW-0963">Cytoplasm</keyword>
<proteinExistence type="inferred from homology"/>
<feature type="binding site" evidence="8">
    <location>
        <position position="266"/>
    </location>
    <ligand>
        <name>Mn(2+)</name>
        <dbReference type="ChEBI" id="CHEBI:29035"/>
        <label>1</label>
    </ligand>
</feature>
<dbReference type="HAMAP" id="MF_00181">
    <property type="entry name" value="Cytosol_peptidase_M17"/>
    <property type="match status" value="1"/>
</dbReference>
<dbReference type="GO" id="GO:0005737">
    <property type="term" value="C:cytoplasm"/>
    <property type="evidence" value="ECO:0007669"/>
    <property type="project" value="UniProtKB-SubCell"/>
</dbReference>
<dbReference type="InterPro" id="IPR011356">
    <property type="entry name" value="Leucine_aapep/pepB"/>
</dbReference>
<keyword evidence="4 8" id="KW-0031">Aminopeptidase</keyword>
<dbReference type="Gene3D" id="3.40.630.10">
    <property type="entry name" value="Zn peptidases"/>
    <property type="match status" value="1"/>
</dbReference>
<dbReference type="PANTHER" id="PTHR11963">
    <property type="entry name" value="LEUCINE AMINOPEPTIDASE-RELATED"/>
    <property type="match status" value="1"/>
</dbReference>
<evidence type="ECO:0000256" key="5">
    <source>
        <dbReference type="ARBA" id="ARBA00022670"/>
    </source>
</evidence>
<keyword evidence="5 8" id="KW-0645">Protease</keyword>
<dbReference type="PRINTS" id="PR00481">
    <property type="entry name" value="LAMNOPPTDASE"/>
</dbReference>
<dbReference type="AlphaFoldDB" id="A0A380MWA3"/>
<dbReference type="Pfam" id="PF00883">
    <property type="entry name" value="Peptidase_M17"/>
    <property type="match status" value="1"/>
</dbReference>
<dbReference type="Gene3D" id="3.40.220.10">
    <property type="entry name" value="Leucine Aminopeptidase, subunit E, domain 1"/>
    <property type="match status" value="1"/>
</dbReference>
<evidence type="ECO:0000256" key="7">
    <source>
        <dbReference type="ARBA" id="ARBA00023211"/>
    </source>
</evidence>
<dbReference type="InterPro" id="IPR043472">
    <property type="entry name" value="Macro_dom-like"/>
</dbReference>
<feature type="binding site" evidence="8">
    <location>
        <position position="345"/>
    </location>
    <ligand>
        <name>Mn(2+)</name>
        <dbReference type="ChEBI" id="CHEBI:29035"/>
        <label>2</label>
    </ligand>
</feature>
<dbReference type="InterPro" id="IPR008283">
    <property type="entry name" value="Peptidase_M17_N"/>
</dbReference>
<feature type="active site" evidence="8">
    <location>
        <position position="347"/>
    </location>
</feature>
<comment type="similarity">
    <text evidence="3 8">Belongs to the peptidase M17 family.</text>
</comment>
<dbReference type="PANTHER" id="PTHR11963:SF23">
    <property type="entry name" value="CYTOSOL AMINOPEPTIDASE"/>
    <property type="match status" value="1"/>
</dbReference>
<evidence type="ECO:0000256" key="3">
    <source>
        <dbReference type="ARBA" id="ARBA00009528"/>
    </source>
</evidence>
<organism evidence="10 11">
    <name type="scientific">Suttonella ornithocola</name>
    <dbReference type="NCBI Taxonomy" id="279832"/>
    <lineage>
        <taxon>Bacteria</taxon>
        <taxon>Pseudomonadati</taxon>
        <taxon>Pseudomonadota</taxon>
        <taxon>Gammaproteobacteria</taxon>
        <taxon>Cardiobacteriales</taxon>
        <taxon>Cardiobacteriaceae</taxon>
        <taxon>Suttonella</taxon>
    </lineage>
</organism>
<dbReference type="SUPFAM" id="SSF53187">
    <property type="entry name" value="Zn-dependent exopeptidases"/>
    <property type="match status" value="1"/>
</dbReference>
<feature type="binding site" evidence="8">
    <location>
        <position position="343"/>
    </location>
    <ligand>
        <name>Mn(2+)</name>
        <dbReference type="ChEBI" id="CHEBI:29035"/>
        <label>1</label>
    </ligand>
</feature>
<sequence>MKFQVKKSDFQKVAADVLVVWCDAEGNFGRTLKDLDKESEGFFSQLKETNDLPKMGEVVSLVAVPHLENKRVIICGLKPQNGQCLKSTCVKLWEVIAQKGWEKCALALDDFDIKDICRFILSHLSDAAYRFDTFKNLTDDDKAAAKFAEKVQIIWLSDDENAKADLVWVQARMAGTYLTRDLGNTPANVCTPSWLGEQAKQLADKYETMETKLHKKKELTSLKMGALLAVAQGSEEEPRLIEMSYKPNKFVNKQPIVLVGKGVTFDAGGISLKPAADMDLMKYDMGGAAAVFGAMKAIAEAQLPVHVIALIPAVENLPSGKAVKPGDIVTSMSGKTIEVLNTDAEGRLILCDALTYAEKFKPQAVIDLATLTGAVVIALGSPRAGLFGNDAALVEELFEAGEIVYDRAWKMPLDVEYKDMMKSPFADLANISGSREAGSITAAAFLSNFTESYSWAHIDIAGIAWNSGKAKGSSGRPVGMLLEYFQRLAEKA</sequence>
<dbReference type="EC" id="3.4.11.10" evidence="8"/>
<protein>
    <recommendedName>
        <fullName evidence="8">Probable cytosol aminopeptidase</fullName>
        <ecNumber evidence="8">3.4.11.1</ecNumber>
    </recommendedName>
    <alternativeName>
        <fullName evidence="8">Leucine aminopeptidase</fullName>
        <shortName evidence="8">LAP</shortName>
        <ecNumber evidence="8">3.4.11.10</ecNumber>
    </alternativeName>
    <alternativeName>
        <fullName evidence="8">Leucyl aminopeptidase</fullName>
    </alternativeName>
</protein>
<dbReference type="CDD" id="cd00433">
    <property type="entry name" value="Peptidase_M17"/>
    <property type="match status" value="1"/>
</dbReference>
<evidence type="ECO:0000256" key="6">
    <source>
        <dbReference type="ARBA" id="ARBA00022801"/>
    </source>
</evidence>
<dbReference type="InterPro" id="IPR000819">
    <property type="entry name" value="Peptidase_M17_C"/>
</dbReference>